<feature type="region of interest" description="Disordered" evidence="1">
    <location>
        <begin position="241"/>
        <end position="260"/>
    </location>
</feature>
<dbReference type="KEGG" id="mmas:MYMAC_000873"/>
<protein>
    <recommendedName>
        <fullName evidence="4">Lipoprotein</fullName>
    </recommendedName>
</protein>
<dbReference type="PROSITE" id="PS51257">
    <property type="entry name" value="PROKAR_LIPOPROTEIN"/>
    <property type="match status" value="1"/>
</dbReference>
<evidence type="ECO:0000313" key="3">
    <source>
        <dbReference type="Proteomes" id="UP000217343"/>
    </source>
</evidence>
<dbReference type="EMBL" id="CP022203">
    <property type="protein sequence ID" value="ATB45288.1"/>
    <property type="molecule type" value="Genomic_DNA"/>
</dbReference>
<gene>
    <name evidence="2" type="ORF">MYMAC_000873</name>
</gene>
<dbReference type="OrthoDB" id="5520471at2"/>
<reference evidence="2 3" key="1">
    <citation type="submission" date="2017-06" db="EMBL/GenBank/DDBJ databases">
        <title>Sequencing and comparative analysis of myxobacterial genomes.</title>
        <authorList>
            <person name="Rupp O."/>
            <person name="Goesmann A."/>
            <person name="Sogaard-Andersen L."/>
        </authorList>
    </citation>
    <scope>NUCLEOTIDE SEQUENCE [LARGE SCALE GENOMIC DNA]</scope>
    <source>
        <strain evidence="2 3">DSM 14697</strain>
    </source>
</reference>
<accession>A0A250JNQ4</accession>
<proteinExistence type="predicted"/>
<dbReference type="RefSeq" id="WP_095957158.1">
    <property type="nucleotide sequence ID" value="NZ_CP022203.1"/>
</dbReference>
<sequence>MRPILPSLVALLLAGCGPDFELQSEIRRVRVLAIQTEPAELAVDPDAPALPGPMTFNALAVTPDARPVTVRYALCRFTGNPYDGRCPGDTDVPLPDGTLSLADEDIQAVLLEALAAGDPGGGGTLDPEDPALREALLRGIPLFVGYEATDGSGTPEGTERGVRRVTLRATATPNQNPVVSDILWDGAPLTGPLPVSREVTFTPVLAEGSVETEETEEGPRAEPLFFSWFATGDGEVKEFRSQAPVEGRPGDPTSAYDTPATPQRVTFWVVARDGRGGVGWLRRDVDVGP</sequence>
<dbReference type="Proteomes" id="UP000217343">
    <property type="component" value="Chromosome"/>
</dbReference>
<name>A0A250JNQ4_9BACT</name>
<keyword evidence="3" id="KW-1185">Reference proteome</keyword>
<evidence type="ECO:0000256" key="1">
    <source>
        <dbReference type="SAM" id="MobiDB-lite"/>
    </source>
</evidence>
<dbReference type="AlphaFoldDB" id="A0A250JNQ4"/>
<organism evidence="2 3">
    <name type="scientific">Corallococcus macrosporus DSM 14697</name>
    <dbReference type="NCBI Taxonomy" id="1189310"/>
    <lineage>
        <taxon>Bacteria</taxon>
        <taxon>Pseudomonadati</taxon>
        <taxon>Myxococcota</taxon>
        <taxon>Myxococcia</taxon>
        <taxon>Myxococcales</taxon>
        <taxon>Cystobacterineae</taxon>
        <taxon>Myxococcaceae</taxon>
        <taxon>Corallococcus</taxon>
    </lineage>
</organism>
<evidence type="ECO:0008006" key="4">
    <source>
        <dbReference type="Google" id="ProtNLM"/>
    </source>
</evidence>
<evidence type="ECO:0000313" key="2">
    <source>
        <dbReference type="EMBL" id="ATB45288.1"/>
    </source>
</evidence>